<evidence type="ECO:0000256" key="1">
    <source>
        <dbReference type="ARBA" id="ARBA00004141"/>
    </source>
</evidence>
<feature type="transmembrane region" description="Helical" evidence="6">
    <location>
        <begin position="390"/>
        <end position="412"/>
    </location>
</feature>
<comment type="caution">
    <text evidence="10">The sequence shown here is derived from an EMBL/GenBank/DDBJ whole genome shotgun (WGS) entry which is preliminary data.</text>
</comment>
<dbReference type="InterPro" id="IPR003834">
    <property type="entry name" value="Cyt_c_assmbl_TM_dom"/>
</dbReference>
<keyword evidence="2 6" id="KW-0812">Transmembrane</keyword>
<feature type="transmembrane region" description="Helical" evidence="6">
    <location>
        <begin position="353"/>
        <end position="384"/>
    </location>
</feature>
<dbReference type="Gene3D" id="3.40.30.10">
    <property type="entry name" value="Glutaredoxin"/>
    <property type="match status" value="1"/>
</dbReference>
<dbReference type="AlphaFoldDB" id="A0A2A5CCZ9"/>
<feature type="transmembrane region" description="Helical" evidence="6">
    <location>
        <begin position="531"/>
        <end position="549"/>
    </location>
</feature>
<evidence type="ECO:0000313" key="10">
    <source>
        <dbReference type="EMBL" id="PCJ41754.1"/>
    </source>
</evidence>
<feature type="chain" id="PRO_5012336650" evidence="7">
    <location>
        <begin position="23"/>
        <end position="710"/>
    </location>
</feature>
<feature type="transmembrane region" description="Helical" evidence="6">
    <location>
        <begin position="561"/>
        <end position="579"/>
    </location>
</feature>
<keyword evidence="7" id="KW-0732">Signal</keyword>
<feature type="domain" description="Thiol:disulfide interchange protein DsbD N-terminal" evidence="9">
    <location>
        <begin position="41"/>
        <end position="148"/>
    </location>
</feature>
<gene>
    <name evidence="10" type="ORF">COA71_07005</name>
</gene>
<keyword evidence="4 6" id="KW-1133">Transmembrane helix</keyword>
<sequence length="710" mass="76870">MKITFSKILASILLLLSYSVQAQVVIGEHVDAELVAEMTGVTPGQSTWVALRLDHMENWHTYWKNPGDAGRATEINWTLPTGVSAGEIVWPTPKRIVLPADLIDFGYEDEIFLQVLLSIPASYQGESLDISGNVQWLECEDICIPGGAVVALSLPVLEESQITQNAQWIVDFATTRASIPTSDVSFDATYSIAEGRLNILVQATEAVFENASEIRFIPSEHRVFDYISPQDITSQLSSLQLSQGHHPRLSEAPEEITGLLLVTDDNGRLTSYEIAATPDGISTADLGLLAASADTTTSSSSSQMSLLLVFGFALLGGMILNLMPCVFPILSLKVLSLASSSNSTLREKRLHGLAYAAGVISAFLILASVLLVLQAGGSLIGWGFHLQSPWFVSVLIFLFFVMGLSMSGVVEFGTSIMGVGTELQDKEGYSGSFFTGILASVVASPCTAPFMGAALGFAFTQSAIVALAVFFALGLGMALPFLLISFNPTLSSLLPHPGKWMLTFKQVLAFPLYATVVWLLWVLGNQTGTDGMALVVASCVLLAFAAWLYQRRHGIQSSFWRYTNALVILFCLVITLGVIRSPMLETQAIAQVVSEDANYEVYSNARLAELRESGQPVFVNMTASWCITCLVNEKVALGSEAFISALEENNVTYLKGDWTNNDPEITAVLRRYETSGVPLYLMFPADPSQPAEVLPQILTTNIVLGALERI</sequence>
<dbReference type="Pfam" id="PF11412">
    <property type="entry name" value="DsbD_N"/>
    <property type="match status" value="1"/>
</dbReference>
<dbReference type="PANTHER" id="PTHR32234:SF3">
    <property type="entry name" value="SUPPRESSION OF COPPER SENSITIVITY PROTEIN"/>
    <property type="match status" value="1"/>
</dbReference>
<accession>A0A2A5CCZ9</accession>
<dbReference type="Proteomes" id="UP000228987">
    <property type="component" value="Unassembled WGS sequence"/>
</dbReference>
<reference evidence="11" key="1">
    <citation type="submission" date="2017-08" db="EMBL/GenBank/DDBJ databases">
        <title>A dynamic microbial community with high functional redundancy inhabits the cold, oxic subseafloor aquifer.</title>
        <authorList>
            <person name="Tully B.J."/>
            <person name="Wheat C.G."/>
            <person name="Glazer B.T."/>
            <person name="Huber J.A."/>
        </authorList>
    </citation>
    <scope>NUCLEOTIDE SEQUENCE [LARGE SCALE GENOMIC DNA]</scope>
</reference>
<keyword evidence="3" id="KW-0201">Cytochrome c-type biogenesis</keyword>
<name>A0A2A5CCZ9_9GAMM</name>
<dbReference type="EMBL" id="NVWI01000004">
    <property type="protein sequence ID" value="PCJ41754.1"/>
    <property type="molecule type" value="Genomic_DNA"/>
</dbReference>
<feature type="signal peptide" evidence="7">
    <location>
        <begin position="1"/>
        <end position="22"/>
    </location>
</feature>
<dbReference type="InterPro" id="IPR035671">
    <property type="entry name" value="DsbD_gamma"/>
</dbReference>
<dbReference type="InterPro" id="IPR036249">
    <property type="entry name" value="Thioredoxin-like_sf"/>
</dbReference>
<organism evidence="10 11">
    <name type="scientific">SAR86 cluster bacterium</name>
    <dbReference type="NCBI Taxonomy" id="2030880"/>
    <lineage>
        <taxon>Bacteria</taxon>
        <taxon>Pseudomonadati</taxon>
        <taxon>Pseudomonadota</taxon>
        <taxon>Gammaproteobacteria</taxon>
        <taxon>SAR86 cluster</taxon>
    </lineage>
</organism>
<evidence type="ECO:0000256" key="3">
    <source>
        <dbReference type="ARBA" id="ARBA00022748"/>
    </source>
</evidence>
<evidence type="ECO:0000256" key="4">
    <source>
        <dbReference type="ARBA" id="ARBA00022989"/>
    </source>
</evidence>
<dbReference type="GO" id="GO:0015035">
    <property type="term" value="F:protein-disulfide reductase activity"/>
    <property type="evidence" value="ECO:0007669"/>
    <property type="project" value="TreeGrafter"/>
</dbReference>
<feature type="transmembrane region" description="Helical" evidence="6">
    <location>
        <begin position="507"/>
        <end position="525"/>
    </location>
</feature>
<feature type="transmembrane region" description="Helical" evidence="6">
    <location>
        <begin position="306"/>
        <end position="332"/>
    </location>
</feature>
<feature type="transmembrane region" description="Helical" evidence="6">
    <location>
        <begin position="433"/>
        <end position="457"/>
    </location>
</feature>
<dbReference type="GO" id="GO:0045454">
    <property type="term" value="P:cell redox homeostasis"/>
    <property type="evidence" value="ECO:0007669"/>
    <property type="project" value="TreeGrafter"/>
</dbReference>
<keyword evidence="5 6" id="KW-0472">Membrane</keyword>
<evidence type="ECO:0000259" key="8">
    <source>
        <dbReference type="Pfam" id="PF02683"/>
    </source>
</evidence>
<evidence type="ECO:0000256" key="7">
    <source>
        <dbReference type="SAM" id="SignalP"/>
    </source>
</evidence>
<dbReference type="Pfam" id="PF13899">
    <property type="entry name" value="Thioredoxin_7"/>
    <property type="match status" value="1"/>
</dbReference>
<dbReference type="InterPro" id="IPR028250">
    <property type="entry name" value="DsbDN"/>
</dbReference>
<comment type="subcellular location">
    <subcellularLocation>
        <location evidence="1">Membrane</location>
        <topology evidence="1">Multi-pass membrane protein</topology>
    </subcellularLocation>
</comment>
<evidence type="ECO:0000256" key="6">
    <source>
        <dbReference type="SAM" id="Phobius"/>
    </source>
</evidence>
<dbReference type="GO" id="GO:0016020">
    <property type="term" value="C:membrane"/>
    <property type="evidence" value="ECO:0007669"/>
    <property type="project" value="UniProtKB-SubCell"/>
</dbReference>
<evidence type="ECO:0000259" key="9">
    <source>
        <dbReference type="Pfam" id="PF11412"/>
    </source>
</evidence>
<protein>
    <submittedName>
        <fullName evidence="10">Thiol:disulfide interchange protein</fullName>
    </submittedName>
</protein>
<dbReference type="SUPFAM" id="SSF52833">
    <property type="entry name" value="Thioredoxin-like"/>
    <property type="match status" value="1"/>
</dbReference>
<dbReference type="Pfam" id="PF02683">
    <property type="entry name" value="DsbD_TM"/>
    <property type="match status" value="1"/>
</dbReference>
<evidence type="ECO:0000256" key="5">
    <source>
        <dbReference type="ARBA" id="ARBA00023136"/>
    </source>
</evidence>
<feature type="transmembrane region" description="Helical" evidence="6">
    <location>
        <begin position="463"/>
        <end position="486"/>
    </location>
</feature>
<dbReference type="GO" id="GO:0017004">
    <property type="term" value="P:cytochrome complex assembly"/>
    <property type="evidence" value="ECO:0007669"/>
    <property type="project" value="UniProtKB-KW"/>
</dbReference>
<dbReference type="PANTHER" id="PTHR32234">
    <property type="entry name" value="THIOL:DISULFIDE INTERCHANGE PROTEIN DSBD"/>
    <property type="match status" value="1"/>
</dbReference>
<proteinExistence type="predicted"/>
<evidence type="ECO:0000256" key="2">
    <source>
        <dbReference type="ARBA" id="ARBA00022692"/>
    </source>
</evidence>
<dbReference type="CDD" id="cd02953">
    <property type="entry name" value="DsbDgamma"/>
    <property type="match status" value="1"/>
</dbReference>
<feature type="domain" description="Cytochrome C biogenesis protein transmembrane" evidence="8">
    <location>
        <begin position="308"/>
        <end position="520"/>
    </location>
</feature>
<evidence type="ECO:0000313" key="11">
    <source>
        <dbReference type="Proteomes" id="UP000228987"/>
    </source>
</evidence>